<keyword evidence="1 4" id="KW-0808">Transferase</keyword>
<accession>A0A7Y6EZL7</accession>
<evidence type="ECO:0000256" key="1">
    <source>
        <dbReference type="ARBA" id="ARBA00022679"/>
    </source>
</evidence>
<dbReference type="PROSITE" id="PS51186">
    <property type="entry name" value="GNAT"/>
    <property type="match status" value="1"/>
</dbReference>
<keyword evidence="2" id="KW-0012">Acyltransferase</keyword>
<dbReference type="Gene3D" id="3.40.630.30">
    <property type="match status" value="1"/>
</dbReference>
<dbReference type="CDD" id="cd04301">
    <property type="entry name" value="NAT_SF"/>
    <property type="match status" value="1"/>
</dbReference>
<dbReference type="Pfam" id="PF00583">
    <property type="entry name" value="Acetyltransf_1"/>
    <property type="match status" value="1"/>
</dbReference>
<proteinExistence type="predicted"/>
<dbReference type="SUPFAM" id="SSF55729">
    <property type="entry name" value="Acyl-CoA N-acyltransferases (Nat)"/>
    <property type="match status" value="1"/>
</dbReference>
<sequence length="167" mass="19318">MLRRLNENDPVIISHAFQEQGWEKPVEQYLRYLVEQHKGERVTLVAELDGAFAGYVNVLWNSHYPSFREQGIPEINDFNVLIKYQRQGIGSRLMDRAEELIRERTDTAGIGVGVFSDYGKAQILYAHRGYIPDGKGIHRYDRYLMPGDETVIDDDVVLYLTKKLKTV</sequence>
<evidence type="ECO:0000313" key="5">
    <source>
        <dbReference type="Proteomes" id="UP000526125"/>
    </source>
</evidence>
<dbReference type="InterPro" id="IPR050832">
    <property type="entry name" value="Bact_Acetyltransf"/>
</dbReference>
<evidence type="ECO:0000259" key="3">
    <source>
        <dbReference type="PROSITE" id="PS51186"/>
    </source>
</evidence>
<dbReference type="InterPro" id="IPR000182">
    <property type="entry name" value="GNAT_dom"/>
</dbReference>
<evidence type="ECO:0000256" key="2">
    <source>
        <dbReference type="ARBA" id="ARBA00023315"/>
    </source>
</evidence>
<dbReference type="InterPro" id="IPR016181">
    <property type="entry name" value="Acyl_CoA_acyltransferase"/>
</dbReference>
<organism evidence="4 5">
    <name type="scientific">Paenibacillus xylanilyticus</name>
    <dbReference type="NCBI Taxonomy" id="248903"/>
    <lineage>
        <taxon>Bacteria</taxon>
        <taxon>Bacillati</taxon>
        <taxon>Bacillota</taxon>
        <taxon>Bacilli</taxon>
        <taxon>Bacillales</taxon>
        <taxon>Paenibacillaceae</taxon>
        <taxon>Paenibacillus</taxon>
    </lineage>
</organism>
<dbReference type="PANTHER" id="PTHR43877">
    <property type="entry name" value="AMINOALKYLPHOSPHONATE N-ACETYLTRANSFERASE-RELATED-RELATED"/>
    <property type="match status" value="1"/>
</dbReference>
<comment type="caution">
    <text evidence="4">The sequence shown here is derived from an EMBL/GenBank/DDBJ whole genome shotgun (WGS) entry which is preliminary data.</text>
</comment>
<evidence type="ECO:0000313" key="4">
    <source>
        <dbReference type="EMBL" id="NUU79869.1"/>
    </source>
</evidence>
<protein>
    <submittedName>
        <fullName evidence="4">GNAT family N-acetyltransferase</fullName>
    </submittedName>
</protein>
<dbReference type="EMBL" id="JABMCB010000206">
    <property type="protein sequence ID" value="NUU79869.1"/>
    <property type="molecule type" value="Genomic_DNA"/>
</dbReference>
<feature type="domain" description="N-acetyltransferase" evidence="3">
    <location>
        <begin position="1"/>
        <end position="165"/>
    </location>
</feature>
<gene>
    <name evidence="4" type="ORF">HP552_32285</name>
</gene>
<dbReference type="GO" id="GO:0016747">
    <property type="term" value="F:acyltransferase activity, transferring groups other than amino-acyl groups"/>
    <property type="evidence" value="ECO:0007669"/>
    <property type="project" value="InterPro"/>
</dbReference>
<reference evidence="4 5" key="1">
    <citation type="submission" date="2020-05" db="EMBL/GenBank/DDBJ databases">
        <title>Genome Sequencing of Type Strains.</title>
        <authorList>
            <person name="Lemaire J.F."/>
            <person name="Inderbitzin P."/>
            <person name="Gregorio O.A."/>
            <person name="Collins S.B."/>
            <person name="Wespe N."/>
            <person name="Knight-Connoni V."/>
        </authorList>
    </citation>
    <scope>NUCLEOTIDE SEQUENCE [LARGE SCALE GENOMIC DNA]</scope>
    <source>
        <strain evidence="4 5">LMG 21957</strain>
    </source>
</reference>
<keyword evidence="5" id="KW-1185">Reference proteome</keyword>
<dbReference type="AlphaFoldDB" id="A0A7Y6EZL7"/>
<dbReference type="Proteomes" id="UP000526125">
    <property type="component" value="Unassembled WGS sequence"/>
</dbReference>
<name>A0A7Y6EZL7_9BACL</name>